<comment type="caution">
    <text evidence="1">The sequence shown here is derived from an EMBL/GenBank/DDBJ whole genome shotgun (WGS) entry which is preliminary data.</text>
</comment>
<reference evidence="1 2" key="1">
    <citation type="submission" date="2018-02" db="EMBL/GenBank/DDBJ databases">
        <title>Complete genome sequencing of Faecalibacterium prausnitzii strains isolated from the human gut.</title>
        <authorList>
            <person name="Fitzgerald B.C."/>
            <person name="Shkoporov A.N."/>
            <person name="Ross P.R."/>
            <person name="Hill C."/>
        </authorList>
    </citation>
    <scope>NUCLEOTIDE SEQUENCE [LARGE SCALE GENOMIC DNA]</scope>
    <source>
        <strain evidence="1 2">APC942/18-1</strain>
    </source>
</reference>
<name>A0AAX1QJH3_9FIRM</name>
<proteinExistence type="predicted"/>
<evidence type="ECO:0000313" key="1">
    <source>
        <dbReference type="EMBL" id="RAW50193.1"/>
    </source>
</evidence>
<dbReference type="Proteomes" id="UP000250997">
    <property type="component" value="Unassembled WGS sequence"/>
</dbReference>
<organism evidence="1 2">
    <name type="scientific">Faecalibacterium prausnitzii</name>
    <dbReference type="NCBI Taxonomy" id="853"/>
    <lineage>
        <taxon>Bacteria</taxon>
        <taxon>Bacillati</taxon>
        <taxon>Bacillota</taxon>
        <taxon>Clostridia</taxon>
        <taxon>Eubacteriales</taxon>
        <taxon>Oscillospiraceae</taxon>
        <taxon>Faecalibacterium</taxon>
    </lineage>
</organism>
<dbReference type="AlphaFoldDB" id="A0AAX1QJH3"/>
<evidence type="ECO:0000313" key="2">
    <source>
        <dbReference type="Proteomes" id="UP000250997"/>
    </source>
</evidence>
<sequence length="63" mass="6459">MVRASHPAGRGPNSSSLFPPLAAVVVVAPKGRGFGISEYLYTPKAPGGYPPGAFGIDRTMTGE</sequence>
<accession>A0AAX1QJH3</accession>
<gene>
    <name evidence="1" type="ORF">C4N27_06560</name>
</gene>
<dbReference type="EMBL" id="PRLA01000004">
    <property type="protein sequence ID" value="RAW50193.1"/>
    <property type="molecule type" value="Genomic_DNA"/>
</dbReference>
<protein>
    <submittedName>
        <fullName evidence="1">Uncharacterized protein</fullName>
    </submittedName>
</protein>